<keyword evidence="2" id="KW-0227">DNA damage</keyword>
<organism evidence="8 9">
    <name type="scientific">Candida parapsilosis</name>
    <name type="common">Yeast</name>
    <dbReference type="NCBI Taxonomy" id="5480"/>
    <lineage>
        <taxon>Eukaryota</taxon>
        <taxon>Fungi</taxon>
        <taxon>Dikarya</taxon>
        <taxon>Ascomycota</taxon>
        <taxon>Saccharomycotina</taxon>
        <taxon>Pichiomycetes</taxon>
        <taxon>Debaryomycetaceae</taxon>
        <taxon>Candida/Lodderomyces clade</taxon>
        <taxon>Candida</taxon>
    </lineage>
</organism>
<feature type="region of interest" description="Disordered" evidence="7">
    <location>
        <begin position="115"/>
        <end position="151"/>
    </location>
</feature>
<accession>A0A8X7T9Q8</accession>
<evidence type="ECO:0000256" key="2">
    <source>
        <dbReference type="ARBA" id="ARBA00022763"/>
    </source>
</evidence>
<dbReference type="GO" id="GO:0045002">
    <property type="term" value="P:double-strand break repair via single-strand annealing"/>
    <property type="evidence" value="ECO:0007669"/>
    <property type="project" value="TreeGrafter"/>
</dbReference>
<name>A0A8X7T9Q8_CANPA</name>
<dbReference type="SUPFAM" id="SSF54768">
    <property type="entry name" value="dsRNA-binding domain-like"/>
    <property type="match status" value="1"/>
</dbReference>
<dbReference type="GO" id="GO:0006312">
    <property type="term" value="P:mitotic recombination"/>
    <property type="evidence" value="ECO:0007669"/>
    <property type="project" value="TreeGrafter"/>
</dbReference>
<evidence type="ECO:0000256" key="6">
    <source>
        <dbReference type="ARBA" id="ARBA00041062"/>
    </source>
</evidence>
<dbReference type="InterPro" id="IPR007232">
    <property type="entry name" value="Rad52_Rad59_Rad22"/>
</dbReference>
<evidence type="ECO:0000256" key="3">
    <source>
        <dbReference type="ARBA" id="ARBA00023172"/>
    </source>
</evidence>
<evidence type="ECO:0000256" key="1">
    <source>
        <dbReference type="ARBA" id="ARBA00006638"/>
    </source>
</evidence>
<dbReference type="InterPro" id="IPR042525">
    <property type="entry name" value="Rad52_Rad59_Rad22_sf"/>
</dbReference>
<evidence type="ECO:0000313" key="8">
    <source>
        <dbReference type="EMBL" id="KAF6047208.1"/>
    </source>
</evidence>
<dbReference type="GO" id="GO:0000724">
    <property type="term" value="P:double-strand break repair via homologous recombination"/>
    <property type="evidence" value="ECO:0007669"/>
    <property type="project" value="TreeGrafter"/>
</dbReference>
<reference evidence="8" key="1">
    <citation type="submission" date="2020-03" db="EMBL/GenBank/DDBJ databases">
        <title>FDA dAtabase for Regulatory Grade micrObial Sequences (FDA-ARGOS): Supporting development and validation of Infectious Disease Dx tests.</title>
        <authorList>
            <person name="Campos J."/>
            <person name="Goldberg B."/>
            <person name="Tallon L."/>
            <person name="Sadzewicz L."/>
            <person name="Vavikolanu K."/>
            <person name="Mehta A."/>
            <person name="Aluvathingal J."/>
            <person name="Nadendla S."/>
            <person name="Nandy P."/>
            <person name="Geyer C."/>
            <person name="Yan Y."/>
            <person name="Sichtig H."/>
        </authorList>
    </citation>
    <scope>NUCLEOTIDE SEQUENCE [LARGE SCALE GENOMIC DNA]</scope>
    <source>
        <strain evidence="8">FDAARGOS_652</strain>
    </source>
</reference>
<feature type="compositionally biased region" description="Low complexity" evidence="7">
    <location>
        <begin position="127"/>
        <end position="139"/>
    </location>
</feature>
<dbReference type="Pfam" id="PF04098">
    <property type="entry name" value="Rad52_Rad22"/>
    <property type="match status" value="1"/>
</dbReference>
<keyword evidence="3" id="KW-0233">DNA recombination</keyword>
<gene>
    <name evidence="8" type="ORF">FOB60_004744</name>
</gene>
<keyword evidence="4" id="KW-0234">DNA repair</keyword>
<dbReference type="GO" id="GO:0005634">
    <property type="term" value="C:nucleus"/>
    <property type="evidence" value="ECO:0007669"/>
    <property type="project" value="TreeGrafter"/>
</dbReference>
<dbReference type="PANTHER" id="PTHR12132:SF1">
    <property type="entry name" value="DNA REPAIR PROTEIN RAD52 HOMOLOG"/>
    <property type="match status" value="1"/>
</dbReference>
<protein>
    <recommendedName>
        <fullName evidence="6">DNA repair and recombination protein RAD52</fullName>
    </recommendedName>
</protein>
<dbReference type="EMBL" id="JABWAB010000007">
    <property type="protein sequence ID" value="KAF6047208.1"/>
    <property type="molecule type" value="Genomic_DNA"/>
</dbReference>
<dbReference type="AlphaFoldDB" id="A0A8X7T9Q8"/>
<dbReference type="Gene3D" id="3.30.390.80">
    <property type="entry name" value="DNA repair protein Rad52/59/22"/>
    <property type="match status" value="1"/>
</dbReference>
<evidence type="ECO:0000256" key="7">
    <source>
        <dbReference type="SAM" id="MobiDB-lite"/>
    </source>
</evidence>
<dbReference type="PANTHER" id="PTHR12132">
    <property type="entry name" value="DNA REPAIR AND RECOMBINATION PROTEIN RAD52, RAD59"/>
    <property type="match status" value="1"/>
</dbReference>
<evidence type="ECO:0000256" key="5">
    <source>
        <dbReference type="ARBA" id="ARBA00037138"/>
    </source>
</evidence>
<dbReference type="OrthoDB" id="206565at2759"/>
<dbReference type="Proteomes" id="UP000590412">
    <property type="component" value="Unassembled WGS sequence"/>
</dbReference>
<proteinExistence type="inferred from homology"/>
<evidence type="ECO:0000313" key="9">
    <source>
        <dbReference type="Proteomes" id="UP000590412"/>
    </source>
</evidence>
<evidence type="ECO:0000256" key="4">
    <source>
        <dbReference type="ARBA" id="ARBA00023204"/>
    </source>
</evidence>
<comment type="function">
    <text evidence="5">Involved in DNA double-strand break (DSB) repair and recombination. Promotes the annealing of complementary single-stranded DNA and by stimulation of the RAD51 recombinase.</text>
</comment>
<comment type="caution">
    <text evidence="8">The sequence shown here is derived from an EMBL/GenBank/DDBJ whole genome shotgun (WGS) entry which is preliminary data.</text>
</comment>
<comment type="similarity">
    <text evidence="1">Belongs to the RAD52 family.</text>
</comment>
<sequence>MPFDNSKYDIDEETRNLPSTVSYFPRIGDLEDQVTEESGEDYRDSALKKISSLQIKLEQLQYSRDSKNIGGLNWNFNNFAGHTLYALANEVFGFNGWSTLIEECAISEMNVAKHQGTGDSKNGGTVGNTSNTSVSTSETSRVESDASSEDNGTRYTAKCICVIRLTLQDGTWTRGIGEGTATNVPHKYVCYSKCKKEAITDGMKNAIISLRDLYFRYESKKISEEFGIN</sequence>
<dbReference type="InterPro" id="IPR041247">
    <property type="entry name" value="Rad52_fam"/>
</dbReference>